<dbReference type="STRING" id="765440.A0A0C3AIJ6"/>
<dbReference type="PANTHER" id="PTHR15715">
    <property type="entry name" value="CENTROSOMAL PROTEIN OF 170 KDA"/>
    <property type="match status" value="1"/>
</dbReference>
<reference evidence="2 3" key="1">
    <citation type="submission" date="2014-04" db="EMBL/GenBank/DDBJ databases">
        <authorList>
            <consortium name="DOE Joint Genome Institute"/>
            <person name="Kuo A."/>
            <person name="Tarkka M."/>
            <person name="Buscot F."/>
            <person name="Kohler A."/>
            <person name="Nagy L.G."/>
            <person name="Floudas D."/>
            <person name="Copeland A."/>
            <person name="Barry K.W."/>
            <person name="Cichocki N."/>
            <person name="Veneault-Fourrey C."/>
            <person name="LaButti K."/>
            <person name="Lindquist E.A."/>
            <person name="Lipzen A."/>
            <person name="Lundell T."/>
            <person name="Morin E."/>
            <person name="Murat C."/>
            <person name="Sun H."/>
            <person name="Tunlid A."/>
            <person name="Henrissat B."/>
            <person name="Grigoriev I.V."/>
            <person name="Hibbett D.S."/>
            <person name="Martin F."/>
            <person name="Nordberg H.P."/>
            <person name="Cantor M.N."/>
            <person name="Hua S.X."/>
        </authorList>
    </citation>
    <scope>NUCLEOTIDE SEQUENCE [LARGE SCALE GENOMIC DNA]</scope>
    <source>
        <strain evidence="2 3">F 1598</strain>
    </source>
</reference>
<dbReference type="OrthoDB" id="687730at2759"/>
<dbReference type="PROSITE" id="PS50006">
    <property type="entry name" value="FHA_DOMAIN"/>
    <property type="match status" value="1"/>
</dbReference>
<dbReference type="PANTHER" id="PTHR15715:SF37">
    <property type="entry name" value="LD47843P"/>
    <property type="match status" value="1"/>
</dbReference>
<dbReference type="InterPro" id="IPR051176">
    <property type="entry name" value="Cent_Immune-Sig_Mod"/>
</dbReference>
<dbReference type="HOGENOM" id="CLU_143914_0_0_1"/>
<organism evidence="2 3">
    <name type="scientific">Piloderma croceum (strain F 1598)</name>
    <dbReference type="NCBI Taxonomy" id="765440"/>
    <lineage>
        <taxon>Eukaryota</taxon>
        <taxon>Fungi</taxon>
        <taxon>Dikarya</taxon>
        <taxon>Basidiomycota</taxon>
        <taxon>Agaricomycotina</taxon>
        <taxon>Agaricomycetes</taxon>
        <taxon>Agaricomycetidae</taxon>
        <taxon>Atheliales</taxon>
        <taxon>Atheliaceae</taxon>
        <taxon>Piloderma</taxon>
    </lineage>
</organism>
<protein>
    <recommendedName>
        <fullName evidence="1">FHA domain-containing protein</fullName>
    </recommendedName>
</protein>
<feature type="non-terminal residue" evidence="2">
    <location>
        <position position="106"/>
    </location>
</feature>
<keyword evidence="3" id="KW-1185">Reference proteome</keyword>
<dbReference type="GO" id="GO:0005737">
    <property type="term" value="C:cytoplasm"/>
    <property type="evidence" value="ECO:0007669"/>
    <property type="project" value="TreeGrafter"/>
</dbReference>
<proteinExistence type="predicted"/>
<evidence type="ECO:0000313" key="3">
    <source>
        <dbReference type="Proteomes" id="UP000054166"/>
    </source>
</evidence>
<dbReference type="Proteomes" id="UP000054166">
    <property type="component" value="Unassembled WGS sequence"/>
</dbReference>
<dbReference type="EMBL" id="KN833077">
    <property type="protein sequence ID" value="KIM73638.1"/>
    <property type="molecule type" value="Genomic_DNA"/>
</dbReference>
<gene>
    <name evidence="2" type="ORF">PILCRDRAFT_35884</name>
</gene>
<dbReference type="InParanoid" id="A0A0C3AIJ6"/>
<evidence type="ECO:0000313" key="2">
    <source>
        <dbReference type="EMBL" id="KIM73638.1"/>
    </source>
</evidence>
<reference evidence="3" key="2">
    <citation type="submission" date="2015-01" db="EMBL/GenBank/DDBJ databases">
        <title>Evolutionary Origins and Diversification of the Mycorrhizal Mutualists.</title>
        <authorList>
            <consortium name="DOE Joint Genome Institute"/>
            <consortium name="Mycorrhizal Genomics Consortium"/>
            <person name="Kohler A."/>
            <person name="Kuo A."/>
            <person name="Nagy L.G."/>
            <person name="Floudas D."/>
            <person name="Copeland A."/>
            <person name="Barry K.W."/>
            <person name="Cichocki N."/>
            <person name="Veneault-Fourrey C."/>
            <person name="LaButti K."/>
            <person name="Lindquist E.A."/>
            <person name="Lipzen A."/>
            <person name="Lundell T."/>
            <person name="Morin E."/>
            <person name="Murat C."/>
            <person name="Riley R."/>
            <person name="Ohm R."/>
            <person name="Sun H."/>
            <person name="Tunlid A."/>
            <person name="Henrissat B."/>
            <person name="Grigoriev I.V."/>
            <person name="Hibbett D.S."/>
            <person name="Martin F."/>
        </authorList>
    </citation>
    <scope>NUCLEOTIDE SEQUENCE [LARGE SCALE GENOMIC DNA]</scope>
    <source>
        <strain evidence="3">F 1598</strain>
    </source>
</reference>
<feature type="non-terminal residue" evidence="2">
    <location>
        <position position="1"/>
    </location>
</feature>
<name>A0A0C3AIJ6_PILCF</name>
<dbReference type="Pfam" id="PF00498">
    <property type="entry name" value="FHA"/>
    <property type="match status" value="1"/>
</dbReference>
<sequence length="106" mass="12125">ENISYFDSKVSSQQHAEVWEENAKIYIKDMKSSNGNFINSKRLSLDGLESEPYELKSDNIVEFRIDIIGKGNKTIIHHKVAAHIICIFSEQDAHIATCAEHQHQLQ</sequence>
<dbReference type="InterPro" id="IPR000253">
    <property type="entry name" value="FHA_dom"/>
</dbReference>
<feature type="domain" description="FHA" evidence="1">
    <location>
        <begin position="1"/>
        <end position="43"/>
    </location>
</feature>
<dbReference type="Gene3D" id="2.60.200.20">
    <property type="match status" value="1"/>
</dbReference>
<dbReference type="InterPro" id="IPR008984">
    <property type="entry name" value="SMAD_FHA_dom_sf"/>
</dbReference>
<dbReference type="AlphaFoldDB" id="A0A0C3AIJ6"/>
<evidence type="ECO:0000259" key="1">
    <source>
        <dbReference type="PROSITE" id="PS50006"/>
    </source>
</evidence>
<accession>A0A0C3AIJ6</accession>
<dbReference type="SUPFAM" id="SSF49879">
    <property type="entry name" value="SMAD/FHA domain"/>
    <property type="match status" value="1"/>
</dbReference>